<keyword evidence="3" id="KW-1185">Reference proteome</keyword>
<feature type="compositionally biased region" description="Basic and acidic residues" evidence="1">
    <location>
        <begin position="213"/>
        <end position="238"/>
    </location>
</feature>
<dbReference type="AlphaFoldDB" id="A0AAJ0EA19"/>
<feature type="compositionally biased region" description="Basic and acidic residues" evidence="1">
    <location>
        <begin position="195"/>
        <end position="205"/>
    </location>
</feature>
<comment type="caution">
    <text evidence="2">The sequence shown here is derived from an EMBL/GenBank/DDBJ whole genome shotgun (WGS) entry which is preliminary data.</text>
</comment>
<proteinExistence type="predicted"/>
<dbReference type="RefSeq" id="XP_060438227.1">
    <property type="nucleotide sequence ID" value="XM_060593063.1"/>
</dbReference>
<gene>
    <name evidence="2" type="ORF">BDP81DRAFT_455447</name>
</gene>
<sequence>MASAFGCRSSTAIRDDPRCMEGFDDAPRTAIPFFSPTTILQSCSGGQFEAGDVEVLSRGLPRMPKAGWSDTSVRFATVAAAADATARMRRRGGEYGQIERRTLVKAVDLALVSGDVRWTKNAAAGAARISFATTKTIAEKDASIFEQNLQSNAEEQSRSQRADRDTTEEAERGAALKKEEEGEMDDDEGRGGSGKKKEPREGKESGRKRKSARLRDQRPARERRQTPDGERVRAGTEPRRCLEVSAVTVSSVSFLRVYGAVAEDGKCCARYQGTGGSKYLSQSRVHLSKQAHRVNPSQPQQSLQIDEAAKVDKVSMDGRVGVGPVSVLMPCVGAGRAVAATNKL</sequence>
<evidence type="ECO:0000313" key="3">
    <source>
        <dbReference type="Proteomes" id="UP001243989"/>
    </source>
</evidence>
<feature type="region of interest" description="Disordered" evidence="1">
    <location>
        <begin position="148"/>
        <end position="238"/>
    </location>
</feature>
<evidence type="ECO:0000256" key="1">
    <source>
        <dbReference type="SAM" id="MobiDB-lite"/>
    </source>
</evidence>
<organism evidence="2 3">
    <name type="scientific">Colletotrichum phormii</name>
    <dbReference type="NCBI Taxonomy" id="359342"/>
    <lineage>
        <taxon>Eukaryota</taxon>
        <taxon>Fungi</taxon>
        <taxon>Dikarya</taxon>
        <taxon>Ascomycota</taxon>
        <taxon>Pezizomycotina</taxon>
        <taxon>Sordariomycetes</taxon>
        <taxon>Hypocreomycetidae</taxon>
        <taxon>Glomerellales</taxon>
        <taxon>Glomerellaceae</taxon>
        <taxon>Colletotrichum</taxon>
        <taxon>Colletotrichum acutatum species complex</taxon>
    </lineage>
</organism>
<evidence type="ECO:0000313" key="2">
    <source>
        <dbReference type="EMBL" id="KAK1622232.1"/>
    </source>
</evidence>
<protein>
    <submittedName>
        <fullName evidence="2">Uncharacterized protein</fullName>
    </submittedName>
</protein>
<name>A0AAJ0EA19_9PEZI</name>
<dbReference type="Proteomes" id="UP001243989">
    <property type="component" value="Unassembled WGS sequence"/>
</dbReference>
<dbReference type="EMBL" id="JAHMHQ010000037">
    <property type="protein sequence ID" value="KAK1622232.1"/>
    <property type="molecule type" value="Genomic_DNA"/>
</dbReference>
<dbReference type="GeneID" id="85477925"/>
<feature type="compositionally biased region" description="Basic and acidic residues" evidence="1">
    <location>
        <begin position="155"/>
        <end position="180"/>
    </location>
</feature>
<reference evidence="2" key="1">
    <citation type="submission" date="2021-06" db="EMBL/GenBank/DDBJ databases">
        <title>Comparative genomics, transcriptomics and evolutionary studies reveal genomic signatures of adaptation to plant cell wall in hemibiotrophic fungi.</title>
        <authorList>
            <consortium name="DOE Joint Genome Institute"/>
            <person name="Baroncelli R."/>
            <person name="Diaz J.F."/>
            <person name="Benocci T."/>
            <person name="Peng M."/>
            <person name="Battaglia E."/>
            <person name="Haridas S."/>
            <person name="Andreopoulos W."/>
            <person name="Labutti K."/>
            <person name="Pangilinan J."/>
            <person name="Floch G.L."/>
            <person name="Makela M.R."/>
            <person name="Henrissat B."/>
            <person name="Grigoriev I.V."/>
            <person name="Crouch J.A."/>
            <person name="De Vries R.P."/>
            <person name="Sukno S.A."/>
            <person name="Thon M.R."/>
        </authorList>
    </citation>
    <scope>NUCLEOTIDE SEQUENCE</scope>
    <source>
        <strain evidence="2">CBS 102054</strain>
    </source>
</reference>
<accession>A0AAJ0EA19</accession>